<dbReference type="InterPro" id="IPR029044">
    <property type="entry name" value="Nucleotide-diphossugar_trans"/>
</dbReference>
<keyword evidence="2 8" id="KW-0808">Transferase</keyword>
<comment type="function">
    <text evidence="8">Transfers a GMP moiety from GTP to Mo-molybdopterin (Mo-MPT) cofactor (Moco or molybdenum cofactor) to form Mo-molybdopterin guanine dinucleotide (Mo-MGD) cofactor.</text>
</comment>
<gene>
    <name evidence="8" type="primary">mobA</name>
    <name evidence="10" type="ORF">SAMN02746019_00006150</name>
</gene>
<dbReference type="HAMAP" id="MF_00316">
    <property type="entry name" value="MobA"/>
    <property type="match status" value="1"/>
</dbReference>
<dbReference type="GO" id="GO:0046872">
    <property type="term" value="F:metal ion binding"/>
    <property type="evidence" value="ECO:0007669"/>
    <property type="project" value="UniProtKB-KW"/>
</dbReference>
<dbReference type="PANTHER" id="PTHR19136:SF81">
    <property type="entry name" value="MOLYBDENUM COFACTOR GUANYLYLTRANSFERASE"/>
    <property type="match status" value="1"/>
</dbReference>
<dbReference type="InterPro" id="IPR013482">
    <property type="entry name" value="Molybde_CF_guanTrfase"/>
</dbReference>
<comment type="catalytic activity">
    <reaction evidence="8">
        <text>Mo-molybdopterin + GTP + H(+) = Mo-molybdopterin guanine dinucleotide + diphosphate</text>
        <dbReference type="Rhea" id="RHEA:34243"/>
        <dbReference type="ChEBI" id="CHEBI:15378"/>
        <dbReference type="ChEBI" id="CHEBI:33019"/>
        <dbReference type="ChEBI" id="CHEBI:37565"/>
        <dbReference type="ChEBI" id="CHEBI:71302"/>
        <dbReference type="ChEBI" id="CHEBI:71310"/>
        <dbReference type="EC" id="2.7.7.77"/>
    </reaction>
</comment>
<dbReference type="GO" id="GO:0061603">
    <property type="term" value="F:molybdenum cofactor guanylyltransferase activity"/>
    <property type="evidence" value="ECO:0007669"/>
    <property type="project" value="UniProtKB-EC"/>
</dbReference>
<comment type="caution">
    <text evidence="8">Lacks conserved residue(s) required for the propagation of feature annotation.</text>
</comment>
<keyword evidence="7 8" id="KW-0501">Molybdenum cofactor biosynthesis</keyword>
<dbReference type="EMBL" id="FYEK01000022">
    <property type="protein sequence ID" value="SNB62926.1"/>
    <property type="molecule type" value="Genomic_DNA"/>
</dbReference>
<reference evidence="11" key="1">
    <citation type="submission" date="2017-06" db="EMBL/GenBank/DDBJ databases">
        <authorList>
            <person name="Varghese N."/>
            <person name="Submissions S."/>
        </authorList>
    </citation>
    <scope>NUCLEOTIDE SEQUENCE [LARGE SCALE GENOMIC DNA]</scope>
    <source>
        <strain evidence="11">JAD2</strain>
    </source>
</reference>
<keyword evidence="11" id="KW-1185">Reference proteome</keyword>
<dbReference type="PANTHER" id="PTHR19136">
    <property type="entry name" value="MOLYBDENUM COFACTOR GUANYLYLTRANSFERASE"/>
    <property type="match status" value="1"/>
</dbReference>
<comment type="subcellular location">
    <subcellularLocation>
        <location evidence="8">Cytoplasm</location>
    </subcellularLocation>
</comment>
<evidence type="ECO:0000259" key="9">
    <source>
        <dbReference type="Pfam" id="PF12804"/>
    </source>
</evidence>
<dbReference type="RefSeq" id="WP_088570875.1">
    <property type="nucleotide sequence ID" value="NZ_FYEK01000022.1"/>
</dbReference>
<dbReference type="SUPFAM" id="SSF53448">
    <property type="entry name" value="Nucleotide-diphospho-sugar transferases"/>
    <property type="match status" value="1"/>
</dbReference>
<feature type="binding site" evidence="8">
    <location>
        <position position="19"/>
    </location>
    <ligand>
        <name>GTP</name>
        <dbReference type="ChEBI" id="CHEBI:37565"/>
    </ligand>
</feature>
<protein>
    <recommendedName>
        <fullName evidence="8">Probable molybdenum cofactor guanylyltransferase</fullName>
        <shortName evidence="8">MoCo guanylyltransferase</shortName>
        <ecNumber evidence="8">2.7.7.77</ecNumber>
    </recommendedName>
    <alternativeName>
        <fullName evidence="8">GTP:molybdopterin guanylyltransferase</fullName>
    </alternativeName>
    <alternativeName>
        <fullName evidence="8">Mo-MPT guanylyltransferase</fullName>
    </alternativeName>
    <alternativeName>
        <fullName evidence="8">Molybdopterin guanylyltransferase</fullName>
    </alternativeName>
    <alternativeName>
        <fullName evidence="8">Molybdopterin-guanine dinucleotide synthase</fullName>
        <shortName evidence="8">MGD synthase</shortName>
    </alternativeName>
</protein>
<organism evidence="10 11">
    <name type="scientific">Thermoflexus hugenholtzii JAD2</name>
    <dbReference type="NCBI Taxonomy" id="877466"/>
    <lineage>
        <taxon>Bacteria</taxon>
        <taxon>Bacillati</taxon>
        <taxon>Chloroflexota</taxon>
        <taxon>Thermoflexia</taxon>
        <taxon>Thermoflexales</taxon>
        <taxon>Thermoflexaceae</taxon>
        <taxon>Thermoflexus</taxon>
    </lineage>
</organism>
<dbReference type="Gene3D" id="3.90.550.10">
    <property type="entry name" value="Spore Coat Polysaccharide Biosynthesis Protein SpsA, Chain A"/>
    <property type="match status" value="1"/>
</dbReference>
<evidence type="ECO:0000256" key="4">
    <source>
        <dbReference type="ARBA" id="ARBA00022741"/>
    </source>
</evidence>
<dbReference type="InParanoid" id="A0A212QTQ7"/>
<dbReference type="GO" id="GO:0005525">
    <property type="term" value="F:GTP binding"/>
    <property type="evidence" value="ECO:0007669"/>
    <property type="project" value="UniProtKB-UniRule"/>
</dbReference>
<dbReference type="OrthoDB" id="9788394at2"/>
<keyword evidence="6 8" id="KW-0342">GTP-binding</keyword>
<keyword evidence="3 8" id="KW-0479">Metal-binding</keyword>
<feature type="domain" description="MobA-like NTP transferase" evidence="9">
    <location>
        <begin position="4"/>
        <end position="152"/>
    </location>
</feature>
<accession>A0A212QTQ7</accession>
<dbReference type="Proteomes" id="UP000197025">
    <property type="component" value="Unassembled WGS sequence"/>
</dbReference>
<dbReference type="Pfam" id="PF12804">
    <property type="entry name" value="NTP_transf_3"/>
    <property type="match status" value="1"/>
</dbReference>
<dbReference type="GO" id="GO:0006777">
    <property type="term" value="P:Mo-molybdopterin cofactor biosynthetic process"/>
    <property type="evidence" value="ECO:0007669"/>
    <property type="project" value="UniProtKB-KW"/>
</dbReference>
<evidence type="ECO:0000256" key="6">
    <source>
        <dbReference type="ARBA" id="ARBA00023134"/>
    </source>
</evidence>
<dbReference type="InterPro" id="IPR025877">
    <property type="entry name" value="MobA-like_NTP_Trfase"/>
</dbReference>
<comment type="cofactor">
    <cofactor evidence="8">
        <name>Mg(2+)</name>
        <dbReference type="ChEBI" id="CHEBI:18420"/>
    </cofactor>
</comment>
<dbReference type="GO" id="GO:0005737">
    <property type="term" value="C:cytoplasm"/>
    <property type="evidence" value="ECO:0007669"/>
    <property type="project" value="UniProtKB-SubCell"/>
</dbReference>
<dbReference type="CDD" id="cd02503">
    <property type="entry name" value="MobA"/>
    <property type="match status" value="1"/>
</dbReference>
<dbReference type="FunCoup" id="A0A212QTQ7">
    <property type="interactions" value="102"/>
</dbReference>
<feature type="binding site" evidence="8">
    <location>
        <position position="64"/>
    </location>
    <ligand>
        <name>GTP</name>
        <dbReference type="ChEBI" id="CHEBI:37565"/>
    </ligand>
</feature>
<evidence type="ECO:0000256" key="2">
    <source>
        <dbReference type="ARBA" id="ARBA00022679"/>
    </source>
</evidence>
<feature type="binding site" evidence="8">
    <location>
        <position position="93"/>
    </location>
    <ligand>
        <name>Mg(2+)</name>
        <dbReference type="ChEBI" id="CHEBI:18420"/>
    </ligand>
</feature>
<proteinExistence type="inferred from homology"/>
<evidence type="ECO:0000256" key="3">
    <source>
        <dbReference type="ARBA" id="ARBA00022723"/>
    </source>
</evidence>
<evidence type="ECO:0000256" key="7">
    <source>
        <dbReference type="ARBA" id="ARBA00023150"/>
    </source>
</evidence>
<dbReference type="AlphaFoldDB" id="A0A212QTQ7"/>
<keyword evidence="5 8" id="KW-0460">Magnesium</keyword>
<dbReference type="EC" id="2.7.7.77" evidence="8"/>
<evidence type="ECO:0000313" key="10">
    <source>
        <dbReference type="EMBL" id="SNB62926.1"/>
    </source>
</evidence>
<evidence type="ECO:0000256" key="5">
    <source>
        <dbReference type="ARBA" id="ARBA00022842"/>
    </source>
</evidence>
<feature type="binding site" evidence="8">
    <location>
        <begin position="7"/>
        <end position="9"/>
    </location>
    <ligand>
        <name>GTP</name>
        <dbReference type="ChEBI" id="CHEBI:37565"/>
    </ligand>
</feature>
<comment type="domain">
    <text evidence="8">The N-terminal domain determines nucleotide recognition and specific binding, while the C-terminal domain determines the specific binding to the target protein.</text>
</comment>
<evidence type="ECO:0000313" key="11">
    <source>
        <dbReference type="Proteomes" id="UP000197025"/>
    </source>
</evidence>
<name>A0A212QTQ7_9CHLR</name>
<evidence type="ECO:0000256" key="8">
    <source>
        <dbReference type="HAMAP-Rule" id="MF_00316"/>
    </source>
</evidence>
<evidence type="ECO:0000256" key="1">
    <source>
        <dbReference type="ARBA" id="ARBA00022490"/>
    </source>
</evidence>
<comment type="similarity">
    <text evidence="8">Belongs to the MobA family.</text>
</comment>
<keyword evidence="1 8" id="KW-0963">Cytoplasm</keyword>
<feature type="binding site" evidence="8">
    <location>
        <position position="93"/>
    </location>
    <ligand>
        <name>GTP</name>
        <dbReference type="ChEBI" id="CHEBI:37565"/>
    </ligand>
</feature>
<sequence length="203" mass="22733">MYSVILLAGGRSRRMGRDKAFLEWHGRPLIAELVERLHEVSDDVIVVAPHPERFHGLAARLLPDPSPPVGPLGGLWAGLLSARHEWAFALACDMPLVDSAVIRWLFERRSGADAIVPVDIEGRPEPLHAFYRASCLNPIAAALACGQRAVVAFYPAIRVRYIPPAEWQAVDPEGRSWRNINTPEDWARLQREEGRMEASRHRA</sequence>
<keyword evidence="4 8" id="KW-0547">Nucleotide-binding</keyword>